<dbReference type="NCBIfam" id="TIGR02118">
    <property type="entry name" value="EthD family reductase"/>
    <property type="match status" value="1"/>
</dbReference>
<dbReference type="EMBL" id="NISJ01000002">
    <property type="protein sequence ID" value="OWR00358.1"/>
    <property type="molecule type" value="Genomic_DNA"/>
</dbReference>
<reference evidence="2 3" key="1">
    <citation type="journal article" date="2002" name="Int. J. Syst. Evol. Microbiol.">
        <title>Sphingopyxis witflariensis sp. nov., isolated from activated sludge.</title>
        <authorList>
            <person name="Kampfer P."/>
            <person name="Witzenberger R."/>
            <person name="Denner E.B."/>
            <person name="Busse H.J."/>
            <person name="Neef A."/>
        </authorList>
    </citation>
    <scope>NUCLEOTIDE SEQUENCE [LARGE SCALE GENOMIC DNA]</scope>
    <source>
        <strain evidence="2 3">DSM 14551</strain>
    </source>
</reference>
<dbReference type="SUPFAM" id="SSF54909">
    <property type="entry name" value="Dimeric alpha+beta barrel"/>
    <property type="match status" value="2"/>
</dbReference>
<dbReference type="OrthoDB" id="6369070at2"/>
<dbReference type="AlphaFoldDB" id="A0A246K5X4"/>
<proteinExistence type="predicted"/>
<dbReference type="Pfam" id="PF07110">
    <property type="entry name" value="EthD"/>
    <property type="match status" value="2"/>
</dbReference>
<evidence type="ECO:0000259" key="1">
    <source>
        <dbReference type="Pfam" id="PF07110"/>
    </source>
</evidence>
<name>A0A246K5X4_9SPHN</name>
<protein>
    <recommendedName>
        <fullName evidence="1">EthD domain-containing protein</fullName>
    </recommendedName>
</protein>
<evidence type="ECO:0000313" key="2">
    <source>
        <dbReference type="EMBL" id="OWR00358.1"/>
    </source>
</evidence>
<dbReference type="GO" id="GO:0016491">
    <property type="term" value="F:oxidoreductase activity"/>
    <property type="evidence" value="ECO:0007669"/>
    <property type="project" value="InterPro"/>
</dbReference>
<dbReference type="Proteomes" id="UP000197097">
    <property type="component" value="Unassembled WGS sequence"/>
</dbReference>
<dbReference type="InterPro" id="IPR009799">
    <property type="entry name" value="EthD_dom"/>
</dbReference>
<sequence>MIKMLCQVPRKQGMSEAEFYPRYLHGHGDLVRNHAQAMGFLRYIQAHRIDLPEIAHFSAGRPWRSPLDGQSELWWESWERMESALGSPEGIDASALLETDEQAFTDTSNVSGFIALEDVILDQSDGLPPGSGPAVKMVIDIWKRPDLCKAEFSGHWRTKHADLIRQHATALGISKYVQNHGDPEAKFDFADLRGWRPAPSGVTEMWWPSMGAMRQALASPEAISAVAAIRQDEDGFTDPALTRAFAAKERSIFDYIGATSVV</sequence>
<dbReference type="Gene3D" id="3.30.70.100">
    <property type="match status" value="2"/>
</dbReference>
<gene>
    <name evidence="2" type="ORF">CDQ91_06305</name>
</gene>
<dbReference type="InterPro" id="IPR011008">
    <property type="entry name" value="Dimeric_a/b-barrel"/>
</dbReference>
<accession>A0A246K5X4</accession>
<feature type="domain" description="EthD" evidence="1">
    <location>
        <begin position="144"/>
        <end position="239"/>
    </location>
</feature>
<keyword evidence="3" id="KW-1185">Reference proteome</keyword>
<feature type="domain" description="EthD" evidence="1">
    <location>
        <begin position="11"/>
        <end position="108"/>
    </location>
</feature>
<evidence type="ECO:0000313" key="3">
    <source>
        <dbReference type="Proteomes" id="UP000197097"/>
    </source>
</evidence>
<organism evidence="2 3">
    <name type="scientific">Sphingopyxis witflariensis</name>
    <dbReference type="NCBI Taxonomy" id="173675"/>
    <lineage>
        <taxon>Bacteria</taxon>
        <taxon>Pseudomonadati</taxon>
        <taxon>Pseudomonadota</taxon>
        <taxon>Alphaproteobacteria</taxon>
        <taxon>Sphingomonadales</taxon>
        <taxon>Sphingomonadaceae</taxon>
        <taxon>Sphingopyxis</taxon>
    </lineage>
</organism>
<comment type="caution">
    <text evidence="2">The sequence shown here is derived from an EMBL/GenBank/DDBJ whole genome shotgun (WGS) entry which is preliminary data.</text>
</comment>